<keyword evidence="1" id="KW-0472">Membrane</keyword>
<feature type="transmembrane region" description="Helical" evidence="1">
    <location>
        <begin position="26"/>
        <end position="50"/>
    </location>
</feature>
<evidence type="ECO:0000313" key="3">
    <source>
        <dbReference type="Proteomes" id="UP000039865"/>
    </source>
</evidence>
<evidence type="ECO:0000313" key="2">
    <source>
        <dbReference type="EMBL" id="CDW90865.1"/>
    </source>
</evidence>
<keyword evidence="3" id="KW-1185">Reference proteome</keyword>
<keyword evidence="1" id="KW-1133">Transmembrane helix</keyword>
<proteinExistence type="predicted"/>
<keyword evidence="1" id="KW-0812">Transmembrane</keyword>
<dbReference type="InParanoid" id="A0A078B8L9"/>
<dbReference type="EMBL" id="CCKQ01018863">
    <property type="protein sequence ID" value="CDW90865.1"/>
    <property type="molecule type" value="Genomic_DNA"/>
</dbReference>
<accession>A0A078B8L9</accession>
<dbReference type="AlphaFoldDB" id="A0A078B8L9"/>
<name>A0A078B8L9_STYLE</name>
<gene>
    <name evidence="2" type="primary">Contig17479.g18590</name>
    <name evidence="2" type="ORF">STYLEM_20012</name>
</gene>
<dbReference type="Proteomes" id="UP000039865">
    <property type="component" value="Unassembled WGS sequence"/>
</dbReference>
<protein>
    <submittedName>
        <fullName evidence="2">Uncharacterized protein</fullName>
    </submittedName>
</protein>
<reference evidence="2 3" key="1">
    <citation type="submission" date="2014-06" db="EMBL/GenBank/DDBJ databases">
        <authorList>
            <person name="Swart Estienne"/>
        </authorList>
    </citation>
    <scope>NUCLEOTIDE SEQUENCE [LARGE SCALE GENOMIC DNA]</scope>
    <source>
        <strain evidence="2 3">130c</strain>
    </source>
</reference>
<evidence type="ECO:0000256" key="1">
    <source>
        <dbReference type="SAM" id="Phobius"/>
    </source>
</evidence>
<organism evidence="2 3">
    <name type="scientific">Stylonychia lemnae</name>
    <name type="common">Ciliate</name>
    <dbReference type="NCBI Taxonomy" id="5949"/>
    <lineage>
        <taxon>Eukaryota</taxon>
        <taxon>Sar</taxon>
        <taxon>Alveolata</taxon>
        <taxon>Ciliophora</taxon>
        <taxon>Intramacronucleata</taxon>
        <taxon>Spirotrichea</taxon>
        <taxon>Stichotrichia</taxon>
        <taxon>Sporadotrichida</taxon>
        <taxon>Oxytrichidae</taxon>
        <taxon>Stylonychinae</taxon>
        <taxon>Stylonychia</taxon>
    </lineage>
</organism>
<sequence length="192" mass="21710">MSVQDVEVIETYEQAPIKVSQNETSALYSLLILPSIFIVYSPIVPSVVLTKVLVNVQYVKVSLAIDEGEDSELVIVISLSDGLKFISQPTFQVKLVVEGVSLENVDIVPTQSTQDKSIQPENNQLFKPVEQQLMSLNRYQDAVKSASPSLSQLLFQATRYLIFKQLVALTQMHYEKPFIKLQRLIDRIQILR</sequence>